<sequence length="98" mass="10649">MQEETRKVMGSAKLETATLTGVVFLGYPIVGFRNRMKSSGTCLDSKKPDHSMRIKDFIKDVQSLVELEATALCGLKINNGIPASSCDTSRLPAGKTEE</sequence>
<dbReference type="Proteomes" id="UP001341840">
    <property type="component" value="Unassembled WGS sequence"/>
</dbReference>
<organism evidence="1 2">
    <name type="scientific">Stylosanthes scabra</name>
    <dbReference type="NCBI Taxonomy" id="79078"/>
    <lineage>
        <taxon>Eukaryota</taxon>
        <taxon>Viridiplantae</taxon>
        <taxon>Streptophyta</taxon>
        <taxon>Embryophyta</taxon>
        <taxon>Tracheophyta</taxon>
        <taxon>Spermatophyta</taxon>
        <taxon>Magnoliopsida</taxon>
        <taxon>eudicotyledons</taxon>
        <taxon>Gunneridae</taxon>
        <taxon>Pentapetalae</taxon>
        <taxon>rosids</taxon>
        <taxon>fabids</taxon>
        <taxon>Fabales</taxon>
        <taxon>Fabaceae</taxon>
        <taxon>Papilionoideae</taxon>
        <taxon>50 kb inversion clade</taxon>
        <taxon>dalbergioids sensu lato</taxon>
        <taxon>Dalbergieae</taxon>
        <taxon>Pterocarpus clade</taxon>
        <taxon>Stylosanthes</taxon>
    </lineage>
</organism>
<evidence type="ECO:0000313" key="1">
    <source>
        <dbReference type="EMBL" id="MED6215941.1"/>
    </source>
</evidence>
<reference evidence="1 2" key="1">
    <citation type="journal article" date="2023" name="Plants (Basel)">
        <title>Bridging the Gap: Combining Genomics and Transcriptomics Approaches to Understand Stylosanthes scabra, an Orphan Legume from the Brazilian Caatinga.</title>
        <authorList>
            <person name="Ferreira-Neto J.R.C."/>
            <person name="da Silva M.D."/>
            <person name="Binneck E."/>
            <person name="de Melo N.F."/>
            <person name="da Silva R.H."/>
            <person name="de Melo A.L.T.M."/>
            <person name="Pandolfi V."/>
            <person name="Bustamante F.O."/>
            <person name="Brasileiro-Vidal A.C."/>
            <person name="Benko-Iseppon A.M."/>
        </authorList>
    </citation>
    <scope>NUCLEOTIDE SEQUENCE [LARGE SCALE GENOMIC DNA]</scope>
    <source>
        <tissue evidence="1">Leaves</tissue>
    </source>
</reference>
<gene>
    <name evidence="1" type="ORF">PIB30_003147</name>
</gene>
<name>A0ABU6Z0Z8_9FABA</name>
<proteinExistence type="predicted"/>
<evidence type="ECO:0000313" key="2">
    <source>
        <dbReference type="Proteomes" id="UP001341840"/>
    </source>
</evidence>
<accession>A0ABU6Z0Z8</accession>
<comment type="caution">
    <text evidence="1">The sequence shown here is derived from an EMBL/GenBank/DDBJ whole genome shotgun (WGS) entry which is preliminary data.</text>
</comment>
<keyword evidence="2" id="KW-1185">Reference proteome</keyword>
<protein>
    <submittedName>
        <fullName evidence="1">Uncharacterized protein</fullName>
    </submittedName>
</protein>
<dbReference type="EMBL" id="JASCZI010271866">
    <property type="protein sequence ID" value="MED6215941.1"/>
    <property type="molecule type" value="Genomic_DNA"/>
</dbReference>